<feature type="compositionally biased region" description="Basic and acidic residues" evidence="1">
    <location>
        <begin position="669"/>
        <end position="679"/>
    </location>
</feature>
<evidence type="ECO:0000313" key="2">
    <source>
        <dbReference type="EMBL" id="KAF4755218.1"/>
    </source>
</evidence>
<dbReference type="EMBL" id="JABANO010004414">
    <property type="protein sequence ID" value="KAF4755218.1"/>
    <property type="molecule type" value="Genomic_DNA"/>
</dbReference>
<feature type="region of interest" description="Disordered" evidence="1">
    <location>
        <begin position="496"/>
        <end position="686"/>
    </location>
</feature>
<evidence type="ECO:0000256" key="1">
    <source>
        <dbReference type="SAM" id="MobiDB-lite"/>
    </source>
</evidence>
<name>A0A7J6UDL7_PEROL</name>
<comment type="caution">
    <text evidence="2">The sequence shown here is derived from an EMBL/GenBank/DDBJ whole genome shotgun (WGS) entry which is preliminary data.</text>
</comment>
<proteinExistence type="predicted"/>
<evidence type="ECO:0000313" key="3">
    <source>
        <dbReference type="Proteomes" id="UP000553632"/>
    </source>
</evidence>
<gene>
    <name evidence="2" type="ORF">FOZ63_013783</name>
</gene>
<feature type="non-terminal residue" evidence="2">
    <location>
        <position position="1"/>
    </location>
</feature>
<accession>A0A7J6UDL7</accession>
<dbReference type="AlphaFoldDB" id="A0A7J6UDL7"/>
<feature type="region of interest" description="Disordered" evidence="1">
    <location>
        <begin position="427"/>
        <end position="460"/>
    </location>
</feature>
<feature type="compositionally biased region" description="Basic and acidic residues" evidence="1">
    <location>
        <begin position="632"/>
        <end position="652"/>
    </location>
</feature>
<reference evidence="2 3" key="1">
    <citation type="submission" date="2020-04" db="EMBL/GenBank/DDBJ databases">
        <title>Perkinsus olseni comparative genomics.</title>
        <authorList>
            <person name="Bogema D.R."/>
        </authorList>
    </citation>
    <scope>NUCLEOTIDE SEQUENCE [LARGE SCALE GENOMIC DNA]</scope>
    <source>
        <strain evidence="2 3">ATCC PRA-207</strain>
    </source>
</reference>
<organism evidence="2 3">
    <name type="scientific">Perkinsus olseni</name>
    <name type="common">Perkinsus atlanticus</name>
    <dbReference type="NCBI Taxonomy" id="32597"/>
    <lineage>
        <taxon>Eukaryota</taxon>
        <taxon>Sar</taxon>
        <taxon>Alveolata</taxon>
        <taxon>Perkinsozoa</taxon>
        <taxon>Perkinsea</taxon>
        <taxon>Perkinsida</taxon>
        <taxon>Perkinsidae</taxon>
        <taxon>Perkinsus</taxon>
    </lineage>
</organism>
<sequence>FQVITDLKLRARRQPSGATVLILAAIDCDGVCGAAILSSLLTREGVKFAVEPISHMLEARAAIFDIARARMGQAEATRHRDVRSSCAQSLTYQFKLHGMTWGVSHKFDYRHSTVKYKGRFCPVQSHVEEIIISATLGLIPYLQIVMIGCGCLEDLDGILEESGLPGSGCNADDLVIYVFDSHRSGQGLLSLQVRFSDVKHHWNQDLVTRLIPLNKTCTADEDSIDWIVTDMPFGNCREPKKADVARVLHAVSVVLKPETGRCELLSRSYKRLDAAAAGVDDTTVPRRPKNYVRELEAKFPDESSARKAMEEFAGCSMRSKGLPSIYKLRDIASIPELASEGRTRVDVCGVLVREGADHGANASRGTNIMIEDQTGVIHVTGWAQRGGLEASQTLLLIGNAKIISSSQIDETPPVLAVDSGAEVKVNPTILGSERSTGGSPGRRELLTEDNDDEDEHRYTRTSAREIDKSYAKRNQELVASLVRQDPPRLALPQAARVIGSPPQESSNKPDVRGQQRSRPPKPGWPVPRRLFMGESVKAAELPKTTEAHSCGGEELPATAQNRSAEDCSDEEDAELPDDMLPPIEMLEPDQGQPSSCAPSSATTNQRPSCGSPEGHTREVHPASDSSASMVDTVREPSHSENLKRGREDECRGSEASTPPLKRRLRKGRRPDYDRLHHGEWTYMNRS</sequence>
<dbReference type="Proteomes" id="UP000553632">
    <property type="component" value="Unassembled WGS sequence"/>
</dbReference>
<feature type="compositionally biased region" description="Polar residues" evidence="1">
    <location>
        <begin position="591"/>
        <end position="608"/>
    </location>
</feature>
<feature type="compositionally biased region" description="Acidic residues" evidence="1">
    <location>
        <begin position="566"/>
        <end position="577"/>
    </location>
</feature>
<keyword evidence="3" id="KW-1185">Reference proteome</keyword>
<protein>
    <submittedName>
        <fullName evidence="2">Uncharacterized protein</fullName>
    </submittedName>
</protein>